<dbReference type="AlphaFoldDB" id="A0A0X3PYN6"/>
<sequence length="112" mass="12493">MCEYLYRSQLLLGTAVIMNNLADLADVVRSMFLCVLICSSISGDFTRTTTVDAGCCRIKNHHVLVNCVEPFFLLISLAGSYSRSRIAILNSWVEDEECARTTSFTLDGLKYP</sequence>
<evidence type="ECO:0000313" key="1">
    <source>
        <dbReference type="EMBL" id="JAP56608.1"/>
    </source>
</evidence>
<reference evidence="1" key="1">
    <citation type="submission" date="2016-01" db="EMBL/GenBank/DDBJ databases">
        <title>Reference transcriptome for the parasite Schistocephalus solidus: insights into the molecular evolution of parasitism.</title>
        <authorList>
            <person name="Hebert F.O."/>
            <person name="Grambauer S."/>
            <person name="Barber I."/>
            <person name="Landry C.R."/>
            <person name="Aubin-Horth N."/>
        </authorList>
    </citation>
    <scope>NUCLEOTIDE SEQUENCE</scope>
</reference>
<accession>A0A0X3PYN6</accession>
<name>A0A0X3PYN6_SCHSO</name>
<protein>
    <submittedName>
        <fullName evidence="1">Uncharacterized protein</fullName>
    </submittedName>
</protein>
<gene>
    <name evidence="1" type="ORF">TR84707</name>
</gene>
<organism evidence="1">
    <name type="scientific">Schistocephalus solidus</name>
    <name type="common">Tapeworm</name>
    <dbReference type="NCBI Taxonomy" id="70667"/>
    <lineage>
        <taxon>Eukaryota</taxon>
        <taxon>Metazoa</taxon>
        <taxon>Spiralia</taxon>
        <taxon>Lophotrochozoa</taxon>
        <taxon>Platyhelminthes</taxon>
        <taxon>Cestoda</taxon>
        <taxon>Eucestoda</taxon>
        <taxon>Diphyllobothriidea</taxon>
        <taxon>Diphyllobothriidae</taxon>
        <taxon>Schistocephalus</taxon>
    </lineage>
</organism>
<proteinExistence type="predicted"/>
<dbReference type="EMBL" id="GEEE01006617">
    <property type="protein sequence ID" value="JAP56608.1"/>
    <property type="molecule type" value="Transcribed_RNA"/>
</dbReference>